<evidence type="ECO:0000313" key="4">
    <source>
        <dbReference type="EMBL" id="MUH72676.1"/>
    </source>
</evidence>
<dbReference type="GO" id="GO:0071111">
    <property type="term" value="F:cyclic-guanylate-specific phosphodiesterase activity"/>
    <property type="evidence" value="ECO:0007669"/>
    <property type="project" value="InterPro"/>
</dbReference>
<sequence>MDVVALLNIFLGINVVVAFMVLALILCLKKHEYWLGFASNLLAAFYCYNAITGVYQNVDLSIYLASSLAAVLFCVPLIWKDMLFNIVDHSYQWGFLIVIVSLLLLNHLLLNQLLIYLLMPVFVSTLILFRSIYQHGALVAKLDDMAGKLDSANVKNGFDVSTGLPNKTGFSQQVEKWLYQNSSESLDIIAFKFTRFAELNRLIGHNHADIVKLQLISRLKKKLEKVAEIVTLTNEPLSTVFASAGGVDFLMAIKKDTNVYATEHIIDLLSNSISEPIVVDATAVDIGVDFGVSSYPEQGHAIESLIENAFLALEQPDKQSHSIYFDNSQTAKLLAKKSIISQLKNDLNTDRFVVYVHPQIDLKSKKVLGGELLVRWNREGEGIVSAREFIELAEQSGIIYQLNMWTIEKAIQALAILKSNDSPQTLSVNISNRELLQSHLVESILNFLDEYMVEPSKLIVEIKESAFAENKTKALKVTRLLAQSGIKVAIDDFGKDLSALETFSHFTPYYVKVDCKHISRATKGHQLNTYINAIIGMAKSLNIPVVAQGIETEETELQLIDLNCETGQGFFYSKPFELSGFSVWVEQWRRVHQRHM</sequence>
<keyword evidence="1" id="KW-0472">Membrane</keyword>
<reference evidence="4 5" key="1">
    <citation type="submission" date="2019-11" db="EMBL/GenBank/DDBJ databases">
        <title>P. haliotis isolates from Z. marina roots.</title>
        <authorList>
            <person name="Cohen M."/>
            <person name="Jospin G."/>
            <person name="Eisen J.A."/>
            <person name="Coil D.A."/>
        </authorList>
    </citation>
    <scope>NUCLEOTIDE SEQUENCE [LARGE SCALE GENOMIC DNA]</scope>
    <source>
        <strain evidence="4 5">UCD-MCMsp1aY</strain>
    </source>
</reference>
<dbReference type="OrthoDB" id="6286573at2"/>
<protein>
    <submittedName>
        <fullName evidence="4">EAL domain-containing protein</fullName>
    </submittedName>
</protein>
<feature type="transmembrane region" description="Helical" evidence="1">
    <location>
        <begin position="33"/>
        <end position="54"/>
    </location>
</feature>
<dbReference type="Pfam" id="PF00563">
    <property type="entry name" value="EAL"/>
    <property type="match status" value="1"/>
</dbReference>
<dbReference type="InterPro" id="IPR029787">
    <property type="entry name" value="Nucleotide_cyclase"/>
</dbReference>
<keyword evidence="1" id="KW-0812">Transmembrane</keyword>
<dbReference type="EMBL" id="WOCD01000003">
    <property type="protein sequence ID" value="MUH72676.1"/>
    <property type="molecule type" value="Genomic_DNA"/>
</dbReference>
<evidence type="ECO:0000259" key="3">
    <source>
        <dbReference type="PROSITE" id="PS50887"/>
    </source>
</evidence>
<feature type="domain" description="EAL" evidence="2">
    <location>
        <begin position="336"/>
        <end position="589"/>
    </location>
</feature>
<dbReference type="Proteomes" id="UP000439994">
    <property type="component" value="Unassembled WGS sequence"/>
</dbReference>
<dbReference type="AlphaFoldDB" id="A0A6N8F7Z5"/>
<dbReference type="InterPro" id="IPR001633">
    <property type="entry name" value="EAL_dom"/>
</dbReference>
<feature type="domain" description="GGDEF" evidence="3">
    <location>
        <begin position="184"/>
        <end position="328"/>
    </location>
</feature>
<organism evidence="4 5">
    <name type="scientific">Psychrosphaera haliotis</name>
    <dbReference type="NCBI Taxonomy" id="555083"/>
    <lineage>
        <taxon>Bacteria</taxon>
        <taxon>Pseudomonadati</taxon>
        <taxon>Pseudomonadota</taxon>
        <taxon>Gammaproteobacteria</taxon>
        <taxon>Alteromonadales</taxon>
        <taxon>Pseudoalteromonadaceae</taxon>
        <taxon>Psychrosphaera</taxon>
    </lineage>
</organism>
<dbReference type="SMART" id="SM00267">
    <property type="entry name" value="GGDEF"/>
    <property type="match status" value="1"/>
</dbReference>
<comment type="caution">
    <text evidence="4">The sequence shown here is derived from an EMBL/GenBank/DDBJ whole genome shotgun (WGS) entry which is preliminary data.</text>
</comment>
<evidence type="ECO:0000259" key="2">
    <source>
        <dbReference type="PROSITE" id="PS50883"/>
    </source>
</evidence>
<dbReference type="Gene3D" id="3.30.70.270">
    <property type="match status" value="1"/>
</dbReference>
<dbReference type="SUPFAM" id="SSF141868">
    <property type="entry name" value="EAL domain-like"/>
    <property type="match status" value="1"/>
</dbReference>
<dbReference type="PROSITE" id="PS50883">
    <property type="entry name" value="EAL"/>
    <property type="match status" value="1"/>
</dbReference>
<dbReference type="RefSeq" id="WP_155695834.1">
    <property type="nucleotide sequence ID" value="NZ_WOCD01000003.1"/>
</dbReference>
<dbReference type="InterPro" id="IPR000160">
    <property type="entry name" value="GGDEF_dom"/>
</dbReference>
<name>A0A6N8F7Z5_9GAMM</name>
<dbReference type="PANTHER" id="PTHR33121:SF70">
    <property type="entry name" value="SIGNALING PROTEIN YKOW"/>
    <property type="match status" value="1"/>
</dbReference>
<proteinExistence type="predicted"/>
<feature type="transmembrane region" description="Helical" evidence="1">
    <location>
        <begin position="60"/>
        <end position="79"/>
    </location>
</feature>
<evidence type="ECO:0000256" key="1">
    <source>
        <dbReference type="SAM" id="Phobius"/>
    </source>
</evidence>
<dbReference type="Gene3D" id="3.20.20.450">
    <property type="entry name" value="EAL domain"/>
    <property type="match status" value="1"/>
</dbReference>
<dbReference type="PROSITE" id="PS50887">
    <property type="entry name" value="GGDEF"/>
    <property type="match status" value="1"/>
</dbReference>
<evidence type="ECO:0000313" key="5">
    <source>
        <dbReference type="Proteomes" id="UP000439994"/>
    </source>
</evidence>
<dbReference type="CDD" id="cd01948">
    <property type="entry name" value="EAL"/>
    <property type="match status" value="1"/>
</dbReference>
<dbReference type="Pfam" id="PF00990">
    <property type="entry name" value="GGDEF"/>
    <property type="match status" value="1"/>
</dbReference>
<dbReference type="SUPFAM" id="SSF55073">
    <property type="entry name" value="Nucleotide cyclase"/>
    <property type="match status" value="1"/>
</dbReference>
<feature type="transmembrane region" description="Helical" evidence="1">
    <location>
        <begin position="6"/>
        <end position="26"/>
    </location>
</feature>
<keyword evidence="5" id="KW-1185">Reference proteome</keyword>
<feature type="transmembrane region" description="Helical" evidence="1">
    <location>
        <begin position="91"/>
        <end position="109"/>
    </location>
</feature>
<dbReference type="InterPro" id="IPR050706">
    <property type="entry name" value="Cyclic-di-GMP_PDE-like"/>
</dbReference>
<dbReference type="PANTHER" id="PTHR33121">
    <property type="entry name" value="CYCLIC DI-GMP PHOSPHODIESTERASE PDEF"/>
    <property type="match status" value="1"/>
</dbReference>
<gene>
    <name evidence="4" type="ORF">GNP35_09355</name>
</gene>
<dbReference type="InterPro" id="IPR035919">
    <property type="entry name" value="EAL_sf"/>
</dbReference>
<dbReference type="InterPro" id="IPR043128">
    <property type="entry name" value="Rev_trsase/Diguanyl_cyclase"/>
</dbReference>
<keyword evidence="1" id="KW-1133">Transmembrane helix</keyword>
<dbReference type="SMART" id="SM00052">
    <property type="entry name" value="EAL"/>
    <property type="match status" value="1"/>
</dbReference>
<accession>A0A6N8F7Z5</accession>